<sequence>MYCPRLEHFVRFNSNGTVSRCGHMVNAPEFESLDVMESSAWLANTKELMSQEQWPNECIRCQDTEPDSIRVYATKLNDQTVQKNYLQVGGVLDNLCNAACQTCNESLSTRIGSLNNSKFPIVNNLNQFWLLPQERIVHLDINGGEPSYSKNYKKILKDLPPNLKTLRLNTNCSTVLNELVDIARRGIEVTVTVSCDGIGEVHDFVRWPIPWQDFYNNLMTYKTMPVILNLWTTVSVLNVNDLPNIQQFAQKHNIDHAYAYLKTPFELSVDNTDSRARDSYIEKQKRLRGII</sequence>
<dbReference type="InterPro" id="IPR058240">
    <property type="entry name" value="rSAM_sf"/>
</dbReference>
<dbReference type="InterPro" id="IPR023867">
    <property type="entry name" value="Sulphatase_maturase_rSAM"/>
</dbReference>
<dbReference type="Gene3D" id="3.20.20.70">
    <property type="entry name" value="Aldolase class I"/>
    <property type="match status" value="1"/>
</dbReference>
<name>A0A6J5P4R6_9CAUD</name>
<evidence type="ECO:0008006" key="5">
    <source>
        <dbReference type="Google" id="ProtNLM"/>
    </source>
</evidence>
<dbReference type="InterPro" id="IPR013785">
    <property type="entry name" value="Aldolase_TIM"/>
</dbReference>
<dbReference type="EMBL" id="LR797502">
    <property type="protein sequence ID" value="CAB4220962.1"/>
    <property type="molecule type" value="Genomic_DNA"/>
</dbReference>
<dbReference type="EMBL" id="LR797099">
    <property type="protein sequence ID" value="CAB4186695.1"/>
    <property type="molecule type" value="Genomic_DNA"/>
</dbReference>
<dbReference type="PANTHER" id="PTHR43273:SF3">
    <property type="entry name" value="ANAEROBIC SULFATASE-MATURATING ENZYME HOMOLOG ASLB-RELATED"/>
    <property type="match status" value="1"/>
</dbReference>
<protein>
    <recommendedName>
        <fullName evidence="5">Radical_SAM domain containing protein</fullName>
    </recommendedName>
</protein>
<reference evidence="1" key="1">
    <citation type="submission" date="2020-04" db="EMBL/GenBank/DDBJ databases">
        <authorList>
            <person name="Chiriac C."/>
            <person name="Salcher M."/>
            <person name="Ghai R."/>
            <person name="Kavagutti S V."/>
        </authorList>
    </citation>
    <scope>NUCLEOTIDE SEQUENCE</scope>
</reference>
<accession>A0A6J5P4R6</accession>
<dbReference type="PANTHER" id="PTHR43273">
    <property type="entry name" value="ANAEROBIC SULFATASE-MATURATING ENZYME HOMOLOG ASLB-RELATED"/>
    <property type="match status" value="1"/>
</dbReference>
<dbReference type="GO" id="GO:0016491">
    <property type="term" value="F:oxidoreductase activity"/>
    <property type="evidence" value="ECO:0007669"/>
    <property type="project" value="InterPro"/>
</dbReference>
<proteinExistence type="predicted"/>
<dbReference type="SUPFAM" id="SSF102114">
    <property type="entry name" value="Radical SAM enzymes"/>
    <property type="match status" value="1"/>
</dbReference>
<evidence type="ECO:0000313" key="3">
    <source>
        <dbReference type="EMBL" id="CAB4186695.1"/>
    </source>
</evidence>
<gene>
    <name evidence="3" type="ORF">UFOVP1146_41</name>
    <name evidence="4" type="ORF">UFOVP1638_104</name>
    <name evidence="1" type="ORF">UFOVP812_374</name>
    <name evidence="2" type="ORF">UFOVP818_191</name>
</gene>
<dbReference type="EMBL" id="LR796758">
    <property type="protein sequence ID" value="CAB4164105.1"/>
    <property type="molecule type" value="Genomic_DNA"/>
</dbReference>
<dbReference type="EMBL" id="LR796776">
    <property type="protein sequence ID" value="CAB4165655.1"/>
    <property type="molecule type" value="Genomic_DNA"/>
</dbReference>
<organism evidence="1">
    <name type="scientific">uncultured Caudovirales phage</name>
    <dbReference type="NCBI Taxonomy" id="2100421"/>
    <lineage>
        <taxon>Viruses</taxon>
        <taxon>Duplodnaviria</taxon>
        <taxon>Heunggongvirae</taxon>
        <taxon>Uroviricota</taxon>
        <taxon>Caudoviricetes</taxon>
        <taxon>Peduoviridae</taxon>
        <taxon>Maltschvirus</taxon>
        <taxon>Maltschvirus maltsch</taxon>
    </lineage>
</organism>
<evidence type="ECO:0000313" key="4">
    <source>
        <dbReference type="EMBL" id="CAB4220962.1"/>
    </source>
</evidence>
<evidence type="ECO:0000313" key="1">
    <source>
        <dbReference type="EMBL" id="CAB4164105.1"/>
    </source>
</evidence>
<evidence type="ECO:0000313" key="2">
    <source>
        <dbReference type="EMBL" id="CAB4165655.1"/>
    </source>
</evidence>